<evidence type="ECO:0000313" key="1">
    <source>
        <dbReference type="EMBL" id="SVB40884.1"/>
    </source>
</evidence>
<organism evidence="1">
    <name type="scientific">marine metagenome</name>
    <dbReference type="NCBI Taxonomy" id="408172"/>
    <lineage>
        <taxon>unclassified sequences</taxon>
        <taxon>metagenomes</taxon>
        <taxon>ecological metagenomes</taxon>
    </lineage>
</organism>
<sequence length="71" mass="7821">MPSLDCLKVLNKPNRGPTKFVEPPNVKYHRVGIENPQGVPIGYEIPLTTNLRGCNGSYILNGVVPPLLSMY</sequence>
<accession>A0A382DSF3</accession>
<protein>
    <submittedName>
        <fullName evidence="1">Uncharacterized protein</fullName>
    </submittedName>
</protein>
<name>A0A382DSF3_9ZZZZ</name>
<proteinExistence type="predicted"/>
<reference evidence="1" key="1">
    <citation type="submission" date="2018-05" db="EMBL/GenBank/DDBJ databases">
        <authorList>
            <person name="Lanie J.A."/>
            <person name="Ng W.-L."/>
            <person name="Kazmierczak K.M."/>
            <person name="Andrzejewski T.M."/>
            <person name="Davidsen T.M."/>
            <person name="Wayne K.J."/>
            <person name="Tettelin H."/>
            <person name="Glass J.I."/>
            <person name="Rusch D."/>
            <person name="Podicherti R."/>
            <person name="Tsui H.-C.T."/>
            <person name="Winkler M.E."/>
        </authorList>
    </citation>
    <scope>NUCLEOTIDE SEQUENCE</scope>
</reference>
<dbReference type="EMBL" id="UINC01040677">
    <property type="protein sequence ID" value="SVB40884.1"/>
    <property type="molecule type" value="Genomic_DNA"/>
</dbReference>
<gene>
    <name evidence="1" type="ORF">METZ01_LOCUS193738</name>
</gene>
<dbReference type="AlphaFoldDB" id="A0A382DSF3"/>